<dbReference type="AlphaFoldDB" id="A0A067TQ31"/>
<dbReference type="STRING" id="685588.A0A067TQ31"/>
<organism evidence="1 2">
    <name type="scientific">Galerina marginata (strain CBS 339.88)</name>
    <dbReference type="NCBI Taxonomy" id="685588"/>
    <lineage>
        <taxon>Eukaryota</taxon>
        <taxon>Fungi</taxon>
        <taxon>Dikarya</taxon>
        <taxon>Basidiomycota</taxon>
        <taxon>Agaricomycotina</taxon>
        <taxon>Agaricomycetes</taxon>
        <taxon>Agaricomycetidae</taxon>
        <taxon>Agaricales</taxon>
        <taxon>Agaricineae</taxon>
        <taxon>Strophariaceae</taxon>
        <taxon>Galerina</taxon>
    </lineage>
</organism>
<dbReference type="OrthoDB" id="3023006at2759"/>
<evidence type="ECO:0000313" key="2">
    <source>
        <dbReference type="Proteomes" id="UP000027222"/>
    </source>
</evidence>
<dbReference type="HOGENOM" id="CLU_020999_4_0_1"/>
<dbReference type="Proteomes" id="UP000027222">
    <property type="component" value="Unassembled WGS sequence"/>
</dbReference>
<name>A0A067TQ31_GALM3</name>
<protein>
    <submittedName>
        <fullName evidence="1">Uncharacterized protein</fullName>
    </submittedName>
</protein>
<reference evidence="2" key="1">
    <citation type="journal article" date="2014" name="Proc. Natl. Acad. Sci. U.S.A.">
        <title>Extensive sampling of basidiomycete genomes demonstrates inadequacy of the white-rot/brown-rot paradigm for wood decay fungi.</title>
        <authorList>
            <person name="Riley R."/>
            <person name="Salamov A.A."/>
            <person name="Brown D.W."/>
            <person name="Nagy L.G."/>
            <person name="Floudas D."/>
            <person name="Held B.W."/>
            <person name="Levasseur A."/>
            <person name="Lombard V."/>
            <person name="Morin E."/>
            <person name="Otillar R."/>
            <person name="Lindquist E.A."/>
            <person name="Sun H."/>
            <person name="LaButti K.M."/>
            <person name="Schmutz J."/>
            <person name="Jabbour D."/>
            <person name="Luo H."/>
            <person name="Baker S.E."/>
            <person name="Pisabarro A.G."/>
            <person name="Walton J.D."/>
            <person name="Blanchette R.A."/>
            <person name="Henrissat B."/>
            <person name="Martin F."/>
            <person name="Cullen D."/>
            <person name="Hibbett D.S."/>
            <person name="Grigoriev I.V."/>
        </authorList>
    </citation>
    <scope>NUCLEOTIDE SEQUENCE [LARGE SCALE GENOMIC DNA]</scope>
    <source>
        <strain evidence="2">CBS 339.88</strain>
    </source>
</reference>
<proteinExistence type="predicted"/>
<accession>A0A067TQ31</accession>
<keyword evidence="2" id="KW-1185">Reference proteome</keyword>
<dbReference type="EMBL" id="KL142370">
    <property type="protein sequence ID" value="KDR81994.1"/>
    <property type="molecule type" value="Genomic_DNA"/>
</dbReference>
<dbReference type="SUPFAM" id="SSF52047">
    <property type="entry name" value="RNI-like"/>
    <property type="match status" value="1"/>
</dbReference>
<dbReference type="InterPro" id="IPR032675">
    <property type="entry name" value="LRR_dom_sf"/>
</dbReference>
<evidence type="ECO:0000313" key="1">
    <source>
        <dbReference type="EMBL" id="KDR81994.1"/>
    </source>
</evidence>
<dbReference type="Gene3D" id="3.80.10.10">
    <property type="entry name" value="Ribonuclease Inhibitor"/>
    <property type="match status" value="1"/>
</dbReference>
<gene>
    <name evidence="1" type="ORF">GALMADRAFT_264277</name>
</gene>
<sequence>MQKSLVGHFLGRRNSSQPTSHGATGGPNVPRVQVKDIVHIENILVQPVNDDLPFFDLPNEIFCLIFLHARNLSLIPTSRNLSARPIELTISHVCKLWRSISLNCPPMWDTFRYVVPKSPLVRVKDRFTSYIERSSSHPLDIWFNFRGDHGKARFKDHAEMFTVFLSQVDRWRRITILVDDNLSFIDVDLLKGLHPVNLEHFALFPQQAGYSRALFKPNTFTSGAPKLKSVRLITTSYSFFLPPLSNITTLRFEKPSYYATDIQLRLSTVMALLGLPTLENLSVSGIQIHQPVHNVDFKNVILKRLQDFRCGSKDMAQILSYIQAPCLHSLTLRNVEFPILDAQSAPELTNLILLNCRVSWPAFSDKLLFVASRITHLTVSETPEEGTFHLHALTTFGMTNCWPQLTTLSCNIQSLSRLDPYLELALAQVDQPFTVRVHQNLLDMWFERTPDLLPSVDGVCIIKSWDSDANPLVPWHWPYAEDRAEHPFDKSDYDPFRIISYH</sequence>